<keyword evidence="6" id="KW-0418">Kinase</keyword>
<evidence type="ECO:0000256" key="7">
    <source>
        <dbReference type="PROSITE-ProRule" id="PRU00423"/>
    </source>
</evidence>
<keyword evidence="1" id="KW-0813">Transport</keyword>
<keyword evidence="4" id="KW-0808">Transferase</keyword>
<proteinExistence type="predicted"/>
<dbReference type="Pfam" id="PF02302">
    <property type="entry name" value="PTS_IIB"/>
    <property type="match status" value="1"/>
</dbReference>
<dbReference type="InterPro" id="IPR036095">
    <property type="entry name" value="PTS_EIIB-like_sf"/>
</dbReference>
<evidence type="ECO:0000256" key="5">
    <source>
        <dbReference type="ARBA" id="ARBA00022683"/>
    </source>
</evidence>
<evidence type="ECO:0000256" key="1">
    <source>
        <dbReference type="ARBA" id="ARBA00022448"/>
    </source>
</evidence>
<dbReference type="PANTHER" id="PTHR34581">
    <property type="entry name" value="PTS SYSTEM N,N'-DIACETYLCHITOBIOSE-SPECIFIC EIIB COMPONENT"/>
    <property type="match status" value="1"/>
</dbReference>
<dbReference type="PROSITE" id="PS51100">
    <property type="entry name" value="PTS_EIIB_TYPE_3"/>
    <property type="match status" value="1"/>
</dbReference>
<dbReference type="Proteomes" id="UP000184159">
    <property type="component" value="Unassembled WGS sequence"/>
</dbReference>
<dbReference type="NCBIfam" id="TIGR00853">
    <property type="entry name" value="pts-lac"/>
    <property type="match status" value="1"/>
</dbReference>
<organism evidence="9 10">
    <name type="scientific">Vibrio gazogenes DSM 21264 = NBRC 103151</name>
    <dbReference type="NCBI Taxonomy" id="1123492"/>
    <lineage>
        <taxon>Bacteria</taxon>
        <taxon>Pseudomonadati</taxon>
        <taxon>Pseudomonadota</taxon>
        <taxon>Gammaproteobacteria</taxon>
        <taxon>Vibrionales</taxon>
        <taxon>Vibrionaceae</taxon>
        <taxon>Vibrio</taxon>
    </lineage>
</organism>
<evidence type="ECO:0000259" key="8">
    <source>
        <dbReference type="PROSITE" id="PS51100"/>
    </source>
</evidence>
<evidence type="ECO:0000256" key="4">
    <source>
        <dbReference type="ARBA" id="ARBA00022679"/>
    </source>
</evidence>
<dbReference type="Gene3D" id="3.40.50.2300">
    <property type="match status" value="1"/>
</dbReference>
<sequence length="104" mass="11577">MKKIMLCCSAGMSTSLLVKKMEAAAKERGIDVEIKAYGTSEFSDQVGKYQVVLLGPQVKYMQQDLQKKADKYGIKVEPINMMDYGMQNGDKVLDFAIELIGECV</sequence>
<dbReference type="GO" id="GO:0016301">
    <property type="term" value="F:kinase activity"/>
    <property type="evidence" value="ECO:0007669"/>
    <property type="project" value="UniProtKB-KW"/>
</dbReference>
<protein>
    <submittedName>
        <fullName evidence="9">PTS system, cellobiose-specific IIB component</fullName>
    </submittedName>
</protein>
<keyword evidence="3" id="KW-0762">Sugar transport</keyword>
<keyword evidence="5" id="KW-0598">Phosphotransferase system</keyword>
<evidence type="ECO:0000313" key="9">
    <source>
        <dbReference type="EMBL" id="SHG04355.1"/>
    </source>
</evidence>
<dbReference type="CDD" id="cd05564">
    <property type="entry name" value="PTS_IIB_chitobiose_lichenan"/>
    <property type="match status" value="1"/>
</dbReference>
<dbReference type="SUPFAM" id="SSF52794">
    <property type="entry name" value="PTS system IIB component-like"/>
    <property type="match status" value="1"/>
</dbReference>
<dbReference type="GO" id="GO:0009401">
    <property type="term" value="P:phosphoenolpyruvate-dependent sugar phosphotransferase system"/>
    <property type="evidence" value="ECO:0007669"/>
    <property type="project" value="UniProtKB-KW"/>
</dbReference>
<dbReference type="InterPro" id="IPR013012">
    <property type="entry name" value="PTS_EIIB_3"/>
</dbReference>
<accession>A0A1M5GKS3</accession>
<keyword evidence="10" id="KW-1185">Reference proteome</keyword>
<gene>
    <name evidence="9" type="ORF">SAMN02745781_03835</name>
</gene>
<dbReference type="EMBL" id="FQUH01000025">
    <property type="protein sequence ID" value="SHG04355.1"/>
    <property type="molecule type" value="Genomic_DNA"/>
</dbReference>
<feature type="modified residue" description="Phosphocysteine; by EIIA" evidence="7">
    <location>
        <position position="8"/>
    </location>
</feature>
<evidence type="ECO:0000313" key="10">
    <source>
        <dbReference type="Proteomes" id="UP000184159"/>
    </source>
</evidence>
<dbReference type="InterPro" id="IPR051819">
    <property type="entry name" value="PTS_sugar-specific_EIIB"/>
</dbReference>
<dbReference type="AlphaFoldDB" id="A0A1M5GKS3"/>
<feature type="domain" description="PTS EIIB type-3" evidence="8">
    <location>
        <begin position="1"/>
        <end position="104"/>
    </location>
</feature>
<dbReference type="RefSeq" id="WP_072962977.1">
    <property type="nucleotide sequence ID" value="NZ_FQUH01000025.1"/>
</dbReference>
<evidence type="ECO:0000256" key="2">
    <source>
        <dbReference type="ARBA" id="ARBA00022553"/>
    </source>
</evidence>
<evidence type="ECO:0000256" key="3">
    <source>
        <dbReference type="ARBA" id="ARBA00022597"/>
    </source>
</evidence>
<name>A0A1M5GKS3_VIBGA</name>
<keyword evidence="2" id="KW-0597">Phosphoprotein</keyword>
<dbReference type="InterPro" id="IPR003501">
    <property type="entry name" value="PTS_EIIB_2/3"/>
</dbReference>
<evidence type="ECO:0000256" key="6">
    <source>
        <dbReference type="ARBA" id="ARBA00022777"/>
    </source>
</evidence>
<dbReference type="GO" id="GO:0008982">
    <property type="term" value="F:protein-N(PI)-phosphohistidine-sugar phosphotransferase activity"/>
    <property type="evidence" value="ECO:0007669"/>
    <property type="project" value="InterPro"/>
</dbReference>
<dbReference type="PANTHER" id="PTHR34581:SF2">
    <property type="entry name" value="PTS SYSTEM N,N'-DIACETYLCHITOBIOSE-SPECIFIC EIIB COMPONENT"/>
    <property type="match status" value="1"/>
</dbReference>
<reference evidence="10" key="1">
    <citation type="submission" date="2016-11" db="EMBL/GenBank/DDBJ databases">
        <authorList>
            <person name="Varghese N."/>
            <person name="Submissions S."/>
        </authorList>
    </citation>
    <scope>NUCLEOTIDE SEQUENCE [LARGE SCALE GENOMIC DNA]</scope>
    <source>
        <strain evidence="10">DSM 21264</strain>
    </source>
</reference>